<dbReference type="EC" id="2.7.7.72" evidence="13"/>
<dbReference type="EC" id="3.1.3.-" evidence="13"/>
<dbReference type="GO" id="GO:0000166">
    <property type="term" value="F:nucleotide binding"/>
    <property type="evidence" value="ECO:0007669"/>
    <property type="project" value="UniProtKB-KW"/>
</dbReference>
<keyword evidence="7" id="KW-0460">Magnesium</keyword>
<dbReference type="PANTHER" id="PTHR46173">
    <property type="entry name" value="CCA TRNA NUCLEOTIDYLTRANSFERASE 1, MITOCHONDRIAL"/>
    <property type="match status" value="1"/>
</dbReference>
<evidence type="ECO:0000313" key="13">
    <source>
        <dbReference type="EMBL" id="MBB6449062.1"/>
    </source>
</evidence>
<dbReference type="GO" id="GO:0016787">
    <property type="term" value="F:hydrolase activity"/>
    <property type="evidence" value="ECO:0007669"/>
    <property type="project" value="UniProtKB-KW"/>
</dbReference>
<dbReference type="Gene3D" id="1.10.246.80">
    <property type="match status" value="1"/>
</dbReference>
<evidence type="ECO:0000259" key="11">
    <source>
        <dbReference type="Pfam" id="PF12627"/>
    </source>
</evidence>
<accession>A0A841PXX4</accession>
<evidence type="ECO:0000256" key="9">
    <source>
        <dbReference type="RuleBase" id="RU003953"/>
    </source>
</evidence>
<comment type="cofactor">
    <cofactor evidence="1">
        <name>Mg(2+)</name>
        <dbReference type="ChEBI" id="CHEBI:18420"/>
    </cofactor>
</comment>
<dbReference type="Proteomes" id="UP000568839">
    <property type="component" value="Unassembled WGS sequence"/>
</dbReference>
<dbReference type="InterPro" id="IPR043519">
    <property type="entry name" value="NT_sf"/>
</dbReference>
<dbReference type="Pfam" id="PF12627">
    <property type="entry name" value="PolyA_pol_RNAbd"/>
    <property type="match status" value="1"/>
</dbReference>
<evidence type="ECO:0000256" key="1">
    <source>
        <dbReference type="ARBA" id="ARBA00001946"/>
    </source>
</evidence>
<proteinExistence type="inferred from homology"/>
<evidence type="ECO:0000256" key="5">
    <source>
        <dbReference type="ARBA" id="ARBA00022723"/>
    </source>
</evidence>
<evidence type="ECO:0000259" key="10">
    <source>
        <dbReference type="Pfam" id="PF01743"/>
    </source>
</evidence>
<comment type="caution">
    <text evidence="13">The sequence shown here is derived from an EMBL/GenBank/DDBJ whole genome shotgun (WGS) entry which is preliminary data.</text>
</comment>
<evidence type="ECO:0000256" key="8">
    <source>
        <dbReference type="ARBA" id="ARBA00022884"/>
    </source>
</evidence>
<reference evidence="13 14" key="1">
    <citation type="submission" date="2020-08" db="EMBL/GenBank/DDBJ databases">
        <title>Genomic Encyclopedia of Type Strains, Phase IV (KMG-IV): sequencing the most valuable type-strain genomes for metagenomic binning, comparative biology and taxonomic classification.</title>
        <authorList>
            <person name="Goeker M."/>
        </authorList>
    </citation>
    <scope>NUCLEOTIDE SEQUENCE [LARGE SCALE GENOMIC DNA]</scope>
    <source>
        <strain evidence="13 14">DSM 21769</strain>
    </source>
</reference>
<keyword evidence="13" id="KW-0378">Hydrolase</keyword>
<feature type="domain" description="CCA-adding enzyme C-terminal" evidence="12">
    <location>
        <begin position="226"/>
        <end position="371"/>
    </location>
</feature>
<dbReference type="InterPro" id="IPR032810">
    <property type="entry name" value="CCA-adding_enz_C"/>
</dbReference>
<dbReference type="Gene3D" id="3.30.460.10">
    <property type="entry name" value="Beta Polymerase, domain 2"/>
    <property type="match status" value="1"/>
</dbReference>
<keyword evidence="8 9" id="KW-0694">RNA-binding</keyword>
<evidence type="ECO:0000256" key="3">
    <source>
        <dbReference type="ARBA" id="ARBA00022694"/>
    </source>
</evidence>
<keyword evidence="5" id="KW-0479">Metal-binding</keyword>
<dbReference type="InterPro" id="IPR050264">
    <property type="entry name" value="Bact_CCA-adding_enz_type3_sf"/>
</dbReference>
<evidence type="ECO:0000259" key="12">
    <source>
        <dbReference type="Pfam" id="PF13735"/>
    </source>
</evidence>
<keyword evidence="3" id="KW-0819">tRNA processing</keyword>
<evidence type="ECO:0000256" key="4">
    <source>
        <dbReference type="ARBA" id="ARBA00022695"/>
    </source>
</evidence>
<dbReference type="RefSeq" id="WP_184402987.1">
    <property type="nucleotide sequence ID" value="NZ_JACHHJ010000001.1"/>
</dbReference>
<dbReference type="InterPro" id="IPR002646">
    <property type="entry name" value="PolA_pol_head_dom"/>
</dbReference>
<feature type="domain" description="tRNA nucleotidyltransferase/poly(A) polymerase RNA and SrmB- binding" evidence="11">
    <location>
        <begin position="168"/>
        <end position="210"/>
    </location>
</feature>
<evidence type="ECO:0000256" key="6">
    <source>
        <dbReference type="ARBA" id="ARBA00022741"/>
    </source>
</evidence>
<keyword evidence="14" id="KW-1185">Reference proteome</keyword>
<evidence type="ECO:0000256" key="2">
    <source>
        <dbReference type="ARBA" id="ARBA00022679"/>
    </source>
</evidence>
<dbReference type="GO" id="GO:0046872">
    <property type="term" value="F:metal ion binding"/>
    <property type="evidence" value="ECO:0007669"/>
    <property type="project" value="UniProtKB-KW"/>
</dbReference>
<keyword evidence="6" id="KW-0547">Nucleotide-binding</keyword>
<dbReference type="PANTHER" id="PTHR46173:SF1">
    <property type="entry name" value="CCA TRNA NUCLEOTIDYLTRANSFERASE 1, MITOCHONDRIAL"/>
    <property type="match status" value="1"/>
</dbReference>
<keyword evidence="2 9" id="KW-0808">Transferase</keyword>
<dbReference type="GO" id="GO:0008033">
    <property type="term" value="P:tRNA processing"/>
    <property type="evidence" value="ECO:0007669"/>
    <property type="project" value="UniProtKB-KW"/>
</dbReference>
<evidence type="ECO:0000256" key="7">
    <source>
        <dbReference type="ARBA" id="ARBA00022842"/>
    </source>
</evidence>
<dbReference type="Pfam" id="PF13735">
    <property type="entry name" value="tRNA_NucTran2_2"/>
    <property type="match status" value="1"/>
</dbReference>
<dbReference type="Pfam" id="PF01743">
    <property type="entry name" value="PolyA_pol"/>
    <property type="match status" value="2"/>
</dbReference>
<dbReference type="GO" id="GO:0000049">
    <property type="term" value="F:tRNA binding"/>
    <property type="evidence" value="ECO:0007669"/>
    <property type="project" value="TreeGrafter"/>
</dbReference>
<dbReference type="AlphaFoldDB" id="A0A841PXX4"/>
<dbReference type="GO" id="GO:0004810">
    <property type="term" value="F:CCA tRNA nucleotidyltransferase activity"/>
    <property type="evidence" value="ECO:0007669"/>
    <property type="project" value="UniProtKB-EC"/>
</dbReference>
<comment type="similarity">
    <text evidence="9">Belongs to the tRNA nucleotidyltransferase/poly(A) polymerase family.</text>
</comment>
<dbReference type="SUPFAM" id="SSF81891">
    <property type="entry name" value="Poly A polymerase C-terminal region-like"/>
    <property type="match status" value="1"/>
</dbReference>
<feature type="domain" description="Poly A polymerase head" evidence="10">
    <location>
        <begin position="88"/>
        <end position="127"/>
    </location>
</feature>
<name>A0A841PXX4_9BACL</name>
<sequence>MKKSTLQLGYALLNTIGDNGHEAYIVGGAVRDTFMEKELVDLDIVTSADMSEIIAIFPQATAIHTTVPLASMVMNGVHVEISELNGQPIVENLAFRDFTVNAIALNAEGEKIDPFLGEQDIQAGVLRLIDPVAITRDPLRILRVARFMAVYNLRPDQKLNDTCEVKQKLLHEVSPERIGQEMNRLLSSDDASKGLIWLWRRGVIAELFSGTRMSPSPSFAAVAEAETLSEKWVIFLYMIGERDVRESLRKWRLSKKWIKNAERLFFYMKKRLSSVWSKHSLYHAGVALAVQAERTAHMLSDTVPGGKLDVERLIASLPIQSRQEIAVHPLEVSSYLNKEPGEWLGKILHELEIAIIDERISNEREALLAWVKERLYET</sequence>
<gene>
    <name evidence="13" type="ORF">HNR44_001011</name>
</gene>
<dbReference type="EMBL" id="JACHHJ010000001">
    <property type="protein sequence ID" value="MBB6449062.1"/>
    <property type="molecule type" value="Genomic_DNA"/>
</dbReference>
<dbReference type="EC" id="3.1.4.-" evidence="13"/>
<keyword evidence="4 13" id="KW-0548">Nucleotidyltransferase</keyword>
<organism evidence="13 14">
    <name type="scientific">Geomicrobium halophilum</name>
    <dbReference type="NCBI Taxonomy" id="549000"/>
    <lineage>
        <taxon>Bacteria</taxon>
        <taxon>Bacillati</taxon>
        <taxon>Bacillota</taxon>
        <taxon>Bacilli</taxon>
        <taxon>Bacillales</taxon>
        <taxon>Geomicrobium</taxon>
    </lineage>
</organism>
<dbReference type="InterPro" id="IPR032828">
    <property type="entry name" value="PolyA_RNA-bd"/>
</dbReference>
<feature type="domain" description="Poly A polymerase head" evidence="10">
    <location>
        <begin position="23"/>
        <end position="66"/>
    </location>
</feature>
<dbReference type="SUPFAM" id="SSF81301">
    <property type="entry name" value="Nucleotidyltransferase"/>
    <property type="match status" value="1"/>
</dbReference>
<dbReference type="Gene3D" id="1.20.58.560">
    <property type="match status" value="1"/>
</dbReference>
<protein>
    <submittedName>
        <fullName evidence="13">tRNA nucleotidyltransferase (CCA-adding enzyme)</fullName>
        <ecNumber evidence="13">2.7.7.72</ecNumber>
        <ecNumber evidence="13">3.1.3.-</ecNumber>
        <ecNumber evidence="13">3.1.4.-</ecNumber>
    </submittedName>
</protein>
<dbReference type="Gene3D" id="1.10.3090.10">
    <property type="entry name" value="cca-adding enzyme, domain 2"/>
    <property type="match status" value="1"/>
</dbReference>
<evidence type="ECO:0000313" key="14">
    <source>
        <dbReference type="Proteomes" id="UP000568839"/>
    </source>
</evidence>